<dbReference type="Proteomes" id="UP001634007">
    <property type="component" value="Unassembled WGS sequence"/>
</dbReference>
<dbReference type="AlphaFoldDB" id="A0ABD3L658"/>
<evidence type="ECO:0000256" key="4">
    <source>
        <dbReference type="PIRSR" id="PIRSR602401-1"/>
    </source>
</evidence>
<feature type="binding site" description="axial binding residue" evidence="4">
    <location>
        <position position="47"/>
    </location>
    <ligand>
        <name>heme</name>
        <dbReference type="ChEBI" id="CHEBI:30413"/>
    </ligand>
    <ligandPart>
        <name>Fe</name>
        <dbReference type="ChEBI" id="CHEBI:18248"/>
    </ligandPart>
</feature>
<dbReference type="InterPro" id="IPR036396">
    <property type="entry name" value="Cyt_P450_sf"/>
</dbReference>
<gene>
    <name evidence="5" type="ORF">ACJRO7_015050</name>
</gene>
<dbReference type="PANTHER" id="PTHR47955:SF15">
    <property type="entry name" value="CYTOCHROME P450 71A2-LIKE"/>
    <property type="match status" value="1"/>
</dbReference>
<comment type="caution">
    <text evidence="5">The sequence shown here is derived from an EMBL/GenBank/DDBJ whole genome shotgun (WGS) entry which is preliminary data.</text>
</comment>
<evidence type="ECO:0000256" key="1">
    <source>
        <dbReference type="ARBA" id="ARBA00010617"/>
    </source>
</evidence>
<sequence>MRGPSGGTLALWDEPGEFKPNRFLNSPGGSKKQHFRWIPFGAGRRACTGMSLAMATYEPVLANLVNKFYWAPGLKAENLDMTECTGLTIHRKVHLLSVATLFPS</sequence>
<dbReference type="InterPro" id="IPR001128">
    <property type="entry name" value="Cyt_P450"/>
</dbReference>
<dbReference type="PRINTS" id="PR00463">
    <property type="entry name" value="EP450I"/>
</dbReference>
<comment type="similarity">
    <text evidence="1">Belongs to the cytochrome P450 family.</text>
</comment>
<evidence type="ECO:0000256" key="2">
    <source>
        <dbReference type="ARBA" id="ARBA00022723"/>
    </source>
</evidence>
<accession>A0ABD3L658</accession>
<organism evidence="5 6">
    <name type="scientific">Eucalyptus globulus</name>
    <name type="common">Tasmanian blue gum</name>
    <dbReference type="NCBI Taxonomy" id="34317"/>
    <lineage>
        <taxon>Eukaryota</taxon>
        <taxon>Viridiplantae</taxon>
        <taxon>Streptophyta</taxon>
        <taxon>Embryophyta</taxon>
        <taxon>Tracheophyta</taxon>
        <taxon>Spermatophyta</taxon>
        <taxon>Magnoliopsida</taxon>
        <taxon>eudicotyledons</taxon>
        <taxon>Gunneridae</taxon>
        <taxon>Pentapetalae</taxon>
        <taxon>rosids</taxon>
        <taxon>malvids</taxon>
        <taxon>Myrtales</taxon>
        <taxon>Myrtaceae</taxon>
        <taxon>Myrtoideae</taxon>
        <taxon>Eucalypteae</taxon>
        <taxon>Eucalyptus</taxon>
    </lineage>
</organism>
<evidence type="ECO:0000256" key="3">
    <source>
        <dbReference type="ARBA" id="ARBA00023004"/>
    </source>
</evidence>
<dbReference type="InterPro" id="IPR002401">
    <property type="entry name" value="Cyt_P450_E_grp-I"/>
</dbReference>
<reference evidence="5 6" key="1">
    <citation type="submission" date="2024-11" db="EMBL/GenBank/DDBJ databases">
        <title>Chromosome-level genome assembly of Eucalyptus globulus Labill. provides insights into its genome evolution.</title>
        <authorList>
            <person name="Li X."/>
        </authorList>
    </citation>
    <scope>NUCLEOTIDE SEQUENCE [LARGE SCALE GENOMIC DNA]</scope>
    <source>
        <strain evidence="5">CL2024</strain>
        <tissue evidence="5">Fresh tender leaves</tissue>
    </source>
</reference>
<keyword evidence="2 4" id="KW-0479">Metal-binding</keyword>
<evidence type="ECO:0000313" key="5">
    <source>
        <dbReference type="EMBL" id="KAL3746039.1"/>
    </source>
</evidence>
<evidence type="ECO:0008006" key="7">
    <source>
        <dbReference type="Google" id="ProtNLM"/>
    </source>
</evidence>
<dbReference type="SUPFAM" id="SSF48264">
    <property type="entry name" value="Cytochrome P450"/>
    <property type="match status" value="1"/>
</dbReference>
<dbReference type="Pfam" id="PF00067">
    <property type="entry name" value="p450"/>
    <property type="match status" value="1"/>
</dbReference>
<dbReference type="PANTHER" id="PTHR47955">
    <property type="entry name" value="CYTOCHROME P450 FAMILY 71 PROTEIN"/>
    <property type="match status" value="1"/>
</dbReference>
<evidence type="ECO:0000313" key="6">
    <source>
        <dbReference type="Proteomes" id="UP001634007"/>
    </source>
</evidence>
<protein>
    <recommendedName>
        <fullName evidence="7">Cytochrome P450</fullName>
    </recommendedName>
</protein>
<keyword evidence="4" id="KW-0349">Heme</keyword>
<proteinExistence type="inferred from homology"/>
<keyword evidence="3 4" id="KW-0408">Iron</keyword>
<comment type="cofactor">
    <cofactor evidence="4">
        <name>heme</name>
        <dbReference type="ChEBI" id="CHEBI:30413"/>
    </cofactor>
</comment>
<keyword evidence="6" id="KW-1185">Reference proteome</keyword>
<dbReference type="EMBL" id="JBJKBG010000003">
    <property type="protein sequence ID" value="KAL3746039.1"/>
    <property type="molecule type" value="Genomic_DNA"/>
</dbReference>
<dbReference type="GO" id="GO:0046872">
    <property type="term" value="F:metal ion binding"/>
    <property type="evidence" value="ECO:0007669"/>
    <property type="project" value="UniProtKB-KW"/>
</dbReference>
<dbReference type="Gene3D" id="1.10.630.10">
    <property type="entry name" value="Cytochrome P450"/>
    <property type="match status" value="1"/>
</dbReference>
<name>A0ABD3L658_EUCGL</name>